<gene>
    <name evidence="5" type="ORF">SO802_028496</name>
</gene>
<dbReference type="InterPro" id="IPR013780">
    <property type="entry name" value="Glyco_hydro_b"/>
</dbReference>
<keyword evidence="6" id="KW-1185">Reference proteome</keyword>
<name>A0AAW2BR05_9ROSI</name>
<feature type="compositionally biased region" description="Low complexity" evidence="3">
    <location>
        <begin position="540"/>
        <end position="554"/>
    </location>
</feature>
<dbReference type="AlphaFoldDB" id="A0AAW2BR05"/>
<dbReference type="Gene3D" id="3.20.20.70">
    <property type="entry name" value="Aldolase class I"/>
    <property type="match status" value="1"/>
</dbReference>
<dbReference type="EMBL" id="JAZDWU010000010">
    <property type="protein sequence ID" value="KAK9988257.1"/>
    <property type="molecule type" value="Genomic_DNA"/>
</dbReference>
<dbReference type="InterPro" id="IPR019557">
    <property type="entry name" value="AminoTfrase-like_pln_mobile"/>
</dbReference>
<feature type="compositionally biased region" description="Basic and acidic residues" evidence="3">
    <location>
        <begin position="699"/>
        <end position="709"/>
    </location>
</feature>
<feature type="compositionally biased region" description="Low complexity" evidence="3">
    <location>
        <begin position="469"/>
        <end position="504"/>
    </location>
</feature>
<organism evidence="5 6">
    <name type="scientific">Lithocarpus litseifolius</name>
    <dbReference type="NCBI Taxonomy" id="425828"/>
    <lineage>
        <taxon>Eukaryota</taxon>
        <taxon>Viridiplantae</taxon>
        <taxon>Streptophyta</taxon>
        <taxon>Embryophyta</taxon>
        <taxon>Tracheophyta</taxon>
        <taxon>Spermatophyta</taxon>
        <taxon>Magnoliopsida</taxon>
        <taxon>eudicotyledons</taxon>
        <taxon>Gunneridae</taxon>
        <taxon>Pentapetalae</taxon>
        <taxon>rosids</taxon>
        <taxon>fabids</taxon>
        <taxon>Fagales</taxon>
        <taxon>Fagaceae</taxon>
        <taxon>Lithocarpus</taxon>
    </lineage>
</organism>
<evidence type="ECO:0000313" key="5">
    <source>
        <dbReference type="EMBL" id="KAK9988257.1"/>
    </source>
</evidence>
<feature type="compositionally biased region" description="Pro residues" evidence="3">
    <location>
        <begin position="570"/>
        <end position="580"/>
    </location>
</feature>
<dbReference type="GO" id="GO:0010073">
    <property type="term" value="P:meristem maintenance"/>
    <property type="evidence" value="ECO:0007669"/>
    <property type="project" value="InterPro"/>
</dbReference>
<dbReference type="PANTHER" id="PTHR46033:SF8">
    <property type="entry name" value="PROTEIN MAINTENANCE OF MERISTEMS-LIKE"/>
    <property type="match status" value="1"/>
</dbReference>
<sequence>MEPRIDEEPEIVRPGPEDPSLLSRQRNHRSDDIWNGEDPGPLKCRGRAKEMEHIDMQDNRVIDVIKLVGLEGLFRAPSREIDHCLVSALVERWRPETHTFHLPYGEMSITLQDVEVILGLPIDGEVLVGPTAVVDGDWRQLCLELLGFEVPANENKILVGQRILISRLVERITEPLPHDATEIQIHQYARCYILALLGDKIFMDKSEDRVHLMFLEFLRNLRDPPQYSWGSGCLAWLYRELCRASEKEASQIGGALQLVQWVRVPSPKSRPSATALIHYREQLVRMQPGQIVWQPYEADFGHLPDFCVSGRDVWTARVPLVCFCIVEIHHPDRVLRQFGLAQERPDHVVYDDRLHRIDLRGKVEKNWREEHGPYILTWDMRQQRLCHAPLQIGEMPRDHAYYRWYRPVTRKYVDRNSAKLDIMIESHLALLAMLPIGSREHNHVQRVLSNVVGLGGVPAPNGDANNGQETESVPTVTPSTSEPLLTPPTRGRRATASPSTSAARGRGRPGTASPSTSAARGRGRPGTSSPSTGAARGRSRPATASPSTSAATGRGRPEIPAPILHASPQPEVPSPTPPSQPSFDLGIPFQLTPPMHPETLSYPPTSASAPTLPIDPPRTEPMTMIPTPSLYTTHHHPPTSSSSDPLGSPVGIDTVHPDTAVPDEHPPHQPSPPRGRPQRARRAPTCGTGGHKIGHKGTAMHDDQPKDDASQPPPPPKHYTRVKKRKIATAAAAIAAAAAAKAGKSSAMSAAAAASVFEDVNFSIGQCITGYVFKVDSEWVWVAISRESLVPDPLSGYHEGKFVKCKVLEVSRSVKGTTHVDLSLRFSLDGTPSQSSAEISNTLMVDCLDCKLEDIGSEVCYDRPILYSLSPGTSVTPAMAKDVSGLANMYRITADDWDSWGDVASHFDVTRDEKMSYKHQFQGNLQLFATDSMDFCLGASPTLKLTSKEFERDCCNNNFASNPIISHFSIYLLIIRAAEVSSGGTRSWVATGRRGEIYVAFFNLNPVKTVISAMISDLAHVVPGKNFNGTSWICTQFLHNYRLQFIKGLQPTINLGIIGPYTRPFKWFALVRIGILKRATVVYDYINFRHGKPVRVKIVL</sequence>
<evidence type="ECO:0000256" key="2">
    <source>
        <dbReference type="ARBA" id="ARBA00023295"/>
    </source>
</evidence>
<dbReference type="InterPro" id="IPR044824">
    <property type="entry name" value="MAIN-like"/>
</dbReference>
<dbReference type="InterPro" id="IPR012340">
    <property type="entry name" value="NA-bd_OB-fold"/>
</dbReference>
<protein>
    <recommendedName>
        <fullName evidence="4">Aminotransferase-like plant mobile domain-containing protein</fullName>
    </recommendedName>
</protein>
<comment type="caution">
    <text evidence="5">The sequence shown here is derived from an EMBL/GenBank/DDBJ whole genome shotgun (WGS) entry which is preliminary data.</text>
</comment>
<dbReference type="Pfam" id="PF10536">
    <property type="entry name" value="PMD"/>
    <property type="match status" value="1"/>
</dbReference>
<feature type="region of interest" description="Disordered" evidence="3">
    <location>
        <begin position="1"/>
        <end position="39"/>
    </location>
</feature>
<dbReference type="GO" id="GO:0016798">
    <property type="term" value="F:hydrolase activity, acting on glycosyl bonds"/>
    <property type="evidence" value="ECO:0007669"/>
    <property type="project" value="UniProtKB-KW"/>
</dbReference>
<accession>A0AAW2BR05</accession>
<dbReference type="Gene3D" id="2.60.40.1180">
    <property type="entry name" value="Golgi alpha-mannosidase II"/>
    <property type="match status" value="1"/>
</dbReference>
<dbReference type="SUPFAM" id="SSF50249">
    <property type="entry name" value="Nucleic acid-binding proteins"/>
    <property type="match status" value="1"/>
</dbReference>
<keyword evidence="2" id="KW-0326">Glycosidase</keyword>
<dbReference type="PANTHER" id="PTHR46033">
    <property type="entry name" value="PROTEIN MAIN-LIKE 2"/>
    <property type="match status" value="1"/>
</dbReference>
<feature type="domain" description="Aminotransferase-like plant mobile" evidence="4">
    <location>
        <begin position="71"/>
        <end position="406"/>
    </location>
</feature>
<feature type="region of interest" description="Disordered" evidence="3">
    <location>
        <begin position="458"/>
        <end position="719"/>
    </location>
</feature>
<proteinExistence type="predicted"/>
<dbReference type="InterPro" id="IPR013785">
    <property type="entry name" value="Aldolase_TIM"/>
</dbReference>
<keyword evidence="1" id="KW-0378">Hydrolase</keyword>
<feature type="compositionally biased region" description="Low complexity" evidence="3">
    <location>
        <begin position="626"/>
        <end position="645"/>
    </location>
</feature>
<dbReference type="Proteomes" id="UP001459277">
    <property type="component" value="Unassembled WGS sequence"/>
</dbReference>
<evidence type="ECO:0000256" key="3">
    <source>
        <dbReference type="SAM" id="MobiDB-lite"/>
    </source>
</evidence>
<evidence type="ECO:0000313" key="6">
    <source>
        <dbReference type="Proteomes" id="UP001459277"/>
    </source>
</evidence>
<evidence type="ECO:0000256" key="1">
    <source>
        <dbReference type="ARBA" id="ARBA00022801"/>
    </source>
</evidence>
<reference evidence="5 6" key="1">
    <citation type="submission" date="2024-01" db="EMBL/GenBank/DDBJ databases">
        <title>A telomere-to-telomere, gap-free genome of sweet tea (Lithocarpus litseifolius).</title>
        <authorList>
            <person name="Zhou J."/>
        </authorList>
    </citation>
    <scope>NUCLEOTIDE SEQUENCE [LARGE SCALE GENOMIC DNA]</scope>
    <source>
        <strain evidence="5">Zhou-2022a</strain>
        <tissue evidence="5">Leaf</tissue>
    </source>
</reference>
<evidence type="ECO:0000259" key="4">
    <source>
        <dbReference type="Pfam" id="PF10536"/>
    </source>
</evidence>